<accession>A0A3N0GCR8</accession>
<proteinExistence type="predicted"/>
<keyword evidence="1" id="KW-0547">Nucleotide-binding</keyword>
<dbReference type="EMBL" id="RJLR01000002">
    <property type="protein sequence ID" value="RNM10239.1"/>
    <property type="molecule type" value="Genomic_DNA"/>
</dbReference>
<dbReference type="InterPro" id="IPR052708">
    <property type="entry name" value="PxpC"/>
</dbReference>
<dbReference type="InterPro" id="IPR003778">
    <property type="entry name" value="CT_A_B"/>
</dbReference>
<protein>
    <submittedName>
        <fullName evidence="5">Biotin-dependent carboxyltransferase</fullName>
    </submittedName>
</protein>
<dbReference type="SMART" id="SM00797">
    <property type="entry name" value="AHS2"/>
    <property type="match status" value="1"/>
</dbReference>
<organism evidence="5 6">
    <name type="scientific">Dickeya undicola</name>
    <dbReference type="NCBI Taxonomy" id="1577887"/>
    <lineage>
        <taxon>Bacteria</taxon>
        <taxon>Pseudomonadati</taxon>
        <taxon>Pseudomonadota</taxon>
        <taxon>Gammaproteobacteria</taxon>
        <taxon>Enterobacterales</taxon>
        <taxon>Pectobacteriaceae</taxon>
        <taxon>Dickeya</taxon>
    </lineage>
</organism>
<dbReference type="RefSeq" id="WP_123251819.1">
    <property type="nucleotide sequence ID" value="NZ_RJLR01000002.1"/>
</dbReference>
<dbReference type="PANTHER" id="PTHR43309:SF3">
    <property type="entry name" value="5-OXOPROLINASE SUBUNIT C"/>
    <property type="match status" value="1"/>
</dbReference>
<evidence type="ECO:0000313" key="5">
    <source>
        <dbReference type="EMBL" id="RNM10239.1"/>
    </source>
</evidence>
<dbReference type="NCBIfam" id="TIGR00724">
    <property type="entry name" value="urea_amlyse_rel"/>
    <property type="match status" value="1"/>
</dbReference>
<feature type="domain" description="Carboxyltransferase" evidence="4">
    <location>
        <begin position="39"/>
        <end position="331"/>
    </location>
</feature>
<evidence type="ECO:0000256" key="2">
    <source>
        <dbReference type="ARBA" id="ARBA00022801"/>
    </source>
</evidence>
<dbReference type="GO" id="GO:0016740">
    <property type="term" value="F:transferase activity"/>
    <property type="evidence" value="ECO:0007669"/>
    <property type="project" value="UniProtKB-KW"/>
</dbReference>
<dbReference type="GO" id="GO:0005524">
    <property type="term" value="F:ATP binding"/>
    <property type="evidence" value="ECO:0007669"/>
    <property type="project" value="UniProtKB-KW"/>
</dbReference>
<dbReference type="Gene3D" id="2.40.100.10">
    <property type="entry name" value="Cyclophilin-like"/>
    <property type="match status" value="1"/>
</dbReference>
<reference evidence="5 6" key="1">
    <citation type="submission" date="2018-11" db="EMBL/GenBank/DDBJ databases">
        <title>Characterization of surface water Dickeya isolates.</title>
        <authorList>
            <person name="Van Gijsegem F."/>
            <person name="Pedron J."/>
        </authorList>
    </citation>
    <scope>NUCLEOTIDE SEQUENCE [LARGE SCALE GENOMIC DNA]</scope>
    <source>
        <strain evidence="5 6">FVG1-MFV-O17</strain>
    </source>
</reference>
<evidence type="ECO:0000259" key="4">
    <source>
        <dbReference type="SMART" id="SM00797"/>
    </source>
</evidence>
<name>A0A3N0GCR8_9GAMM</name>
<dbReference type="SUPFAM" id="SSF50891">
    <property type="entry name" value="Cyclophilin-like"/>
    <property type="match status" value="1"/>
</dbReference>
<dbReference type="Proteomes" id="UP000276061">
    <property type="component" value="Unassembled WGS sequence"/>
</dbReference>
<keyword evidence="5" id="KW-0808">Transferase</keyword>
<dbReference type="GO" id="GO:0016787">
    <property type="term" value="F:hydrolase activity"/>
    <property type="evidence" value="ECO:0007669"/>
    <property type="project" value="UniProtKB-KW"/>
</dbReference>
<dbReference type="OrthoDB" id="9768696at2"/>
<dbReference type="InterPro" id="IPR029000">
    <property type="entry name" value="Cyclophilin-like_dom_sf"/>
</dbReference>
<sequence>MQGSRAQISGERISNVRIHVIRPGLATSIQDTGREGYYHLGIPPSGGLDQYSLQLANMLVGNPVQAAVLEMTLLGPELQFEGDALVAVCGARMSPLLDGMAMPLDTTFAVRAGQVLRFAPTTAGCRAYLAVAGGIAVPEVLDSRSTYALGALGGYQGRRLAANDVLPVGTPYRKAAPDVTVPVDCLQPLNKNVTLRMVTGLYIHRLTPAAVEQFFADDWRVGTEADRIGYRLKGGAPLAFEPRTPPFGAGSDPSNIVDACYPIGSVQVPGGLEPIILLRDAVSGGGYMTLGTVISSDLDIIGQLQPHYSVRFTPVSLEEALAARQHYRCRLERLTQLLTH</sequence>
<dbReference type="AlphaFoldDB" id="A0A3N0GCR8"/>
<evidence type="ECO:0000256" key="1">
    <source>
        <dbReference type="ARBA" id="ARBA00022741"/>
    </source>
</evidence>
<dbReference type="Pfam" id="PF02626">
    <property type="entry name" value="CT_A_B"/>
    <property type="match status" value="1"/>
</dbReference>
<comment type="caution">
    <text evidence="5">The sequence shown here is derived from an EMBL/GenBank/DDBJ whole genome shotgun (WGS) entry which is preliminary data.</text>
</comment>
<keyword evidence="3" id="KW-0067">ATP-binding</keyword>
<keyword evidence="2" id="KW-0378">Hydrolase</keyword>
<evidence type="ECO:0000256" key="3">
    <source>
        <dbReference type="ARBA" id="ARBA00022840"/>
    </source>
</evidence>
<evidence type="ECO:0000313" key="6">
    <source>
        <dbReference type="Proteomes" id="UP000276061"/>
    </source>
</evidence>
<gene>
    <name evidence="5" type="ORF">EF878_00295</name>
</gene>
<dbReference type="PANTHER" id="PTHR43309">
    <property type="entry name" value="5-OXOPROLINASE SUBUNIT C"/>
    <property type="match status" value="1"/>
</dbReference>